<dbReference type="PANTHER" id="PTHR45878">
    <property type="entry name" value="ZINC FINGER PROTEIN WIP2"/>
    <property type="match status" value="1"/>
</dbReference>
<evidence type="ECO:0000256" key="8">
    <source>
        <dbReference type="ARBA" id="ARBA00023242"/>
    </source>
</evidence>
<keyword evidence="14" id="KW-1185">Reference proteome</keyword>
<keyword evidence="6" id="KW-0805">Transcription regulation</keyword>
<evidence type="ECO:0008006" key="15">
    <source>
        <dbReference type="Google" id="ProtNLM"/>
    </source>
</evidence>
<dbReference type="Pfam" id="PF23115">
    <property type="entry name" value="zf-C2H2_STOP2_3rd"/>
    <property type="match status" value="1"/>
</dbReference>
<evidence type="ECO:0000256" key="2">
    <source>
        <dbReference type="ARBA" id="ARBA00022723"/>
    </source>
</evidence>
<evidence type="ECO:0000256" key="1">
    <source>
        <dbReference type="ARBA" id="ARBA00004123"/>
    </source>
</evidence>
<name>A0A7J9H1M7_9ROSI</name>
<evidence type="ECO:0000256" key="10">
    <source>
        <dbReference type="SAM" id="MobiDB-lite"/>
    </source>
</evidence>
<dbReference type="InterPro" id="IPR055187">
    <property type="entry name" value="C2CH-3rd_BIRD-IDD"/>
</dbReference>
<dbReference type="InterPro" id="IPR059161">
    <property type="entry name" value="Znf-C2H2_STOP1/2_3rd"/>
</dbReference>
<dbReference type="GO" id="GO:0003700">
    <property type="term" value="F:DNA-binding transcription factor activity"/>
    <property type="evidence" value="ECO:0007669"/>
    <property type="project" value="InterPro"/>
</dbReference>
<evidence type="ECO:0000256" key="6">
    <source>
        <dbReference type="ARBA" id="ARBA00023015"/>
    </source>
</evidence>
<evidence type="ECO:0000313" key="14">
    <source>
        <dbReference type="Proteomes" id="UP000593560"/>
    </source>
</evidence>
<dbReference type="PANTHER" id="PTHR45878:SF1">
    <property type="entry name" value="ZINC FINGER PROTEIN WIP2"/>
    <property type="match status" value="1"/>
</dbReference>
<proteinExistence type="inferred from homology"/>
<accession>A0A7J9H1M7</accession>
<dbReference type="Pfam" id="PF22995">
    <property type="entry name" value="C2CH-3rd_BIRD-IDD"/>
    <property type="match status" value="1"/>
</dbReference>
<protein>
    <recommendedName>
        <fullName evidence="15">C2H2-type domain-containing protein</fullName>
    </recommendedName>
</protein>
<dbReference type="Proteomes" id="UP000593560">
    <property type="component" value="Unassembled WGS sequence"/>
</dbReference>
<feature type="region of interest" description="Disordered" evidence="10">
    <location>
        <begin position="72"/>
        <end position="91"/>
    </location>
</feature>
<comment type="subcellular location">
    <subcellularLocation>
        <location evidence="1">Nucleus</location>
    </subcellularLocation>
</comment>
<evidence type="ECO:0000256" key="3">
    <source>
        <dbReference type="ARBA" id="ARBA00022737"/>
    </source>
</evidence>
<sequence>MTDPYSNLFSGCFNFMPLHPHSTAPTPLNHPNPCSHLHPNSILNSETSGHPLAPSPPGEEALPLINYLSPTRQQENNEPTSSSMEDDKLSTVDDEAASVALHIGLPSHSSDYGFSPSVDLADNFGVNGNVAASGYPLSCSSKGQYWIPTPTQILVGPTQFSCPVCCKTFNRYNNLQRLRAEKPLRVDVSTVIRFTFTISYNRHIYLSLMYVYMKVQMHMWGHGSQYRKGPDSLRGSQPTGMLRLPCYCCAPGCKHNIDHPKARALKDFRTLQTHYKRKHGIKPFNCRKCEKAFAVKGDWRTHEKNCGKIWYCICGSDFKHKRSLKDHIKAFGAGHGSVGIPSFDEDDEPGSEFESSTTT</sequence>
<evidence type="ECO:0000256" key="5">
    <source>
        <dbReference type="ARBA" id="ARBA00022833"/>
    </source>
</evidence>
<keyword evidence="7" id="KW-0804">Transcription</keyword>
<dbReference type="Gene3D" id="3.30.160.60">
    <property type="entry name" value="Classic Zinc Finger"/>
    <property type="match status" value="1"/>
</dbReference>
<feature type="domain" description="BIRD-IDD transcription factor third C2HC zinc finger" evidence="11">
    <location>
        <begin position="283"/>
        <end position="307"/>
    </location>
</feature>
<evidence type="ECO:0000313" key="13">
    <source>
        <dbReference type="EMBL" id="MBA0802875.1"/>
    </source>
</evidence>
<keyword evidence="2" id="KW-0479">Metal-binding</keyword>
<organism evidence="13 14">
    <name type="scientific">Gossypium harknessii</name>
    <dbReference type="NCBI Taxonomy" id="34285"/>
    <lineage>
        <taxon>Eukaryota</taxon>
        <taxon>Viridiplantae</taxon>
        <taxon>Streptophyta</taxon>
        <taxon>Embryophyta</taxon>
        <taxon>Tracheophyta</taxon>
        <taxon>Spermatophyta</taxon>
        <taxon>Magnoliopsida</taxon>
        <taxon>eudicotyledons</taxon>
        <taxon>Gunneridae</taxon>
        <taxon>Pentapetalae</taxon>
        <taxon>rosids</taxon>
        <taxon>malvids</taxon>
        <taxon>Malvales</taxon>
        <taxon>Malvaceae</taxon>
        <taxon>Malvoideae</taxon>
        <taxon>Gossypium</taxon>
    </lineage>
</organism>
<gene>
    <name evidence="13" type="ORF">Gohar_013141</name>
</gene>
<evidence type="ECO:0000259" key="12">
    <source>
        <dbReference type="Pfam" id="PF23115"/>
    </source>
</evidence>
<dbReference type="InterPro" id="IPR036236">
    <property type="entry name" value="Znf_C2H2_sf"/>
</dbReference>
<comment type="similarity">
    <text evidence="9">Belongs to the WIP C2H2-type zinc-finger protein family.</text>
</comment>
<keyword evidence="5" id="KW-0862">Zinc</keyword>
<dbReference type="GO" id="GO:0005634">
    <property type="term" value="C:nucleus"/>
    <property type="evidence" value="ECO:0007669"/>
    <property type="project" value="UniProtKB-SubCell"/>
</dbReference>
<feature type="compositionally biased region" description="Polar residues" evidence="10">
    <location>
        <begin position="72"/>
        <end position="83"/>
    </location>
</feature>
<evidence type="ECO:0000256" key="9">
    <source>
        <dbReference type="ARBA" id="ARBA00023452"/>
    </source>
</evidence>
<evidence type="ECO:0000259" key="11">
    <source>
        <dbReference type="Pfam" id="PF22995"/>
    </source>
</evidence>
<evidence type="ECO:0000256" key="7">
    <source>
        <dbReference type="ARBA" id="ARBA00023163"/>
    </source>
</evidence>
<dbReference type="GO" id="GO:0008270">
    <property type="term" value="F:zinc ion binding"/>
    <property type="evidence" value="ECO:0007669"/>
    <property type="project" value="UniProtKB-KW"/>
</dbReference>
<dbReference type="InterPro" id="IPR043584">
    <property type="entry name" value="WIP1/2/3/4/5/6"/>
</dbReference>
<feature type="region of interest" description="Disordered" evidence="10">
    <location>
        <begin position="339"/>
        <end position="359"/>
    </location>
</feature>
<comment type="caution">
    <text evidence="13">The sequence shown here is derived from an EMBL/GenBank/DDBJ whole genome shotgun (WGS) entry which is preliminary data.</text>
</comment>
<dbReference type="OrthoDB" id="6077919at2759"/>
<dbReference type="EMBL" id="JABFAD010000007">
    <property type="protein sequence ID" value="MBA0802875.1"/>
    <property type="molecule type" value="Genomic_DNA"/>
</dbReference>
<reference evidence="13 14" key="1">
    <citation type="journal article" date="2019" name="Genome Biol. Evol.">
        <title>Insights into the evolution of the New World diploid cottons (Gossypium, subgenus Houzingenia) based on genome sequencing.</title>
        <authorList>
            <person name="Grover C.E."/>
            <person name="Arick M.A. 2nd"/>
            <person name="Thrash A."/>
            <person name="Conover J.L."/>
            <person name="Sanders W.S."/>
            <person name="Peterson D.G."/>
            <person name="Frelichowski J.E."/>
            <person name="Scheffler J.A."/>
            <person name="Scheffler B.E."/>
            <person name="Wendel J.F."/>
        </authorList>
    </citation>
    <scope>NUCLEOTIDE SEQUENCE [LARGE SCALE GENOMIC DNA]</scope>
    <source>
        <strain evidence="13">0</strain>
        <tissue evidence="13">Leaf</tissue>
    </source>
</reference>
<evidence type="ECO:0000256" key="4">
    <source>
        <dbReference type="ARBA" id="ARBA00022771"/>
    </source>
</evidence>
<dbReference type="FunFam" id="3.30.160.60:FF:000523">
    <property type="entry name" value="Zinc finger protein WIP2"/>
    <property type="match status" value="1"/>
</dbReference>
<feature type="region of interest" description="Disordered" evidence="10">
    <location>
        <begin position="39"/>
        <end position="63"/>
    </location>
</feature>
<keyword evidence="3" id="KW-0677">Repeat</keyword>
<dbReference type="SUPFAM" id="SSF57667">
    <property type="entry name" value="beta-beta-alpha zinc fingers"/>
    <property type="match status" value="1"/>
</dbReference>
<keyword evidence="4" id="KW-0863">Zinc-finger</keyword>
<dbReference type="AlphaFoldDB" id="A0A7J9H1M7"/>
<feature type="domain" description="STOP2/WIP2-like C2H2-type zinc finger" evidence="12">
    <location>
        <begin position="246"/>
        <end position="280"/>
    </location>
</feature>
<keyword evidence="8" id="KW-0539">Nucleus</keyword>